<keyword evidence="3" id="KW-1185">Reference proteome</keyword>
<feature type="region of interest" description="Disordered" evidence="1">
    <location>
        <begin position="1"/>
        <end position="27"/>
    </location>
</feature>
<evidence type="ECO:0000313" key="2">
    <source>
        <dbReference type="EMBL" id="KAK1494710.1"/>
    </source>
</evidence>
<sequence length="142" mass="15478">MHSSTGRCQQAKEGGKQGTTGTMGAIPFPKARQTLTHSLTLHLSPMRHRPRSMALGDQESLQWPSLDLLAQGLDQGGLLSSQEPPCIPLHLENLPQDCLHIACLSAAAQPSSIKKPPSLCFLRDCRRKPHRPTIDGTNVFPQ</sequence>
<accession>A0AAI9YBC0</accession>
<gene>
    <name evidence="2" type="ORF">CCUS01_13623</name>
</gene>
<name>A0AAI9YBC0_9PEZI</name>
<evidence type="ECO:0000313" key="3">
    <source>
        <dbReference type="Proteomes" id="UP001239213"/>
    </source>
</evidence>
<comment type="caution">
    <text evidence="2">The sequence shown here is derived from an EMBL/GenBank/DDBJ whole genome shotgun (WGS) entry which is preliminary data.</text>
</comment>
<protein>
    <submittedName>
        <fullName evidence="2">Uncharacterized protein</fullName>
    </submittedName>
</protein>
<proteinExistence type="predicted"/>
<organism evidence="2 3">
    <name type="scientific">Colletotrichum cuscutae</name>
    <dbReference type="NCBI Taxonomy" id="1209917"/>
    <lineage>
        <taxon>Eukaryota</taxon>
        <taxon>Fungi</taxon>
        <taxon>Dikarya</taxon>
        <taxon>Ascomycota</taxon>
        <taxon>Pezizomycotina</taxon>
        <taxon>Sordariomycetes</taxon>
        <taxon>Hypocreomycetidae</taxon>
        <taxon>Glomerellales</taxon>
        <taxon>Glomerellaceae</taxon>
        <taxon>Colletotrichum</taxon>
        <taxon>Colletotrichum acutatum species complex</taxon>
    </lineage>
</organism>
<evidence type="ECO:0000256" key="1">
    <source>
        <dbReference type="SAM" id="MobiDB-lite"/>
    </source>
</evidence>
<dbReference type="Proteomes" id="UP001239213">
    <property type="component" value="Unassembled WGS sequence"/>
</dbReference>
<dbReference type="AlphaFoldDB" id="A0AAI9YBC0"/>
<dbReference type="EMBL" id="MPDP01000019">
    <property type="protein sequence ID" value="KAK1494710.1"/>
    <property type="molecule type" value="Genomic_DNA"/>
</dbReference>
<reference evidence="2" key="1">
    <citation type="submission" date="2016-11" db="EMBL/GenBank/DDBJ databases">
        <title>The genome sequence of Colletotrichum cuscutae.</title>
        <authorList>
            <person name="Baroncelli R."/>
        </authorList>
    </citation>
    <scope>NUCLEOTIDE SEQUENCE</scope>
    <source>
        <strain evidence="2">IMI 304802</strain>
    </source>
</reference>